<sequence length="265" mass="29445">MCQLLGMNCNKPASISFSFEGFCCRGGQTDEHSDGWGIAFFEEKGCRLIIDDKPSITSPLAELVKRNPVKSCNVIAHIRKATQGPVALENSHPFRRELWGRTWVFAHNGHLKTFAPDLFGAFLPVGATDSERAFCYLLQSLKARFGDTQPAVEVLHEALQALAEEIATHGVFNFLLSNGEVQFAHCSTLLHYVTRQYPFAKAHLVDCELSMDFNEHNHLDDCITVIATKPLTSNENWVAFAPGELKMFRNGVEQGAGERQLAMAC</sequence>
<keyword evidence="1 3" id="KW-0315">Glutamine amidotransferase</keyword>
<evidence type="ECO:0000313" key="4">
    <source>
        <dbReference type="Proteomes" id="UP001331561"/>
    </source>
</evidence>
<feature type="domain" description="Glutamine amidotransferase type-2" evidence="2">
    <location>
        <begin position="2"/>
        <end position="265"/>
    </location>
</feature>
<dbReference type="InterPro" id="IPR029055">
    <property type="entry name" value="Ntn_hydrolases_N"/>
</dbReference>
<dbReference type="CDD" id="cd01908">
    <property type="entry name" value="YafJ"/>
    <property type="match status" value="1"/>
</dbReference>
<evidence type="ECO:0000256" key="1">
    <source>
        <dbReference type="ARBA" id="ARBA00022962"/>
    </source>
</evidence>
<name>A0ABU6K4P1_9RHOO</name>
<gene>
    <name evidence="3" type="ORF">VVD49_14200</name>
</gene>
<dbReference type="InterPro" id="IPR017932">
    <property type="entry name" value="GATase_2_dom"/>
</dbReference>
<dbReference type="SUPFAM" id="SSF56235">
    <property type="entry name" value="N-terminal nucleophile aminohydrolases (Ntn hydrolases)"/>
    <property type="match status" value="1"/>
</dbReference>
<reference evidence="3 4" key="1">
    <citation type="submission" date="2024-01" db="EMBL/GenBank/DDBJ databases">
        <title>Uliginosibacterium soil sp. nov.</title>
        <authorList>
            <person name="Lv Y."/>
        </authorList>
    </citation>
    <scope>NUCLEOTIDE SEQUENCE [LARGE SCALE GENOMIC DNA]</scope>
    <source>
        <strain evidence="3 4">H3</strain>
    </source>
</reference>
<dbReference type="PANTHER" id="PTHR42824">
    <property type="entry name" value="GLUTAMINE AMIDOTRANSFERASE"/>
    <property type="match status" value="1"/>
</dbReference>
<dbReference type="PANTHER" id="PTHR42824:SF1">
    <property type="entry name" value="GLUTAMINE AMIDOTRANSFERASE YAFJ-RELATED"/>
    <property type="match status" value="1"/>
</dbReference>
<keyword evidence="3" id="KW-0808">Transferase</keyword>
<proteinExistence type="predicted"/>
<dbReference type="Proteomes" id="UP001331561">
    <property type="component" value="Unassembled WGS sequence"/>
</dbReference>
<evidence type="ECO:0000259" key="2">
    <source>
        <dbReference type="PROSITE" id="PS51278"/>
    </source>
</evidence>
<dbReference type="EC" id="2.4.2.-" evidence="3"/>
<keyword evidence="3" id="KW-0328">Glycosyltransferase</keyword>
<comment type="caution">
    <text evidence="3">The sequence shown here is derived from an EMBL/GenBank/DDBJ whole genome shotgun (WGS) entry which is preliminary data.</text>
</comment>
<dbReference type="Pfam" id="PF13230">
    <property type="entry name" value="GATase_4"/>
    <property type="match status" value="1"/>
</dbReference>
<dbReference type="RefSeq" id="WP_327599838.1">
    <property type="nucleotide sequence ID" value="NZ_JAYXHS010000002.1"/>
</dbReference>
<organism evidence="3 4">
    <name type="scientific">Uliginosibacterium silvisoli</name>
    <dbReference type="NCBI Taxonomy" id="3114758"/>
    <lineage>
        <taxon>Bacteria</taxon>
        <taxon>Pseudomonadati</taxon>
        <taxon>Pseudomonadota</taxon>
        <taxon>Betaproteobacteria</taxon>
        <taxon>Rhodocyclales</taxon>
        <taxon>Zoogloeaceae</taxon>
        <taxon>Uliginosibacterium</taxon>
    </lineage>
</organism>
<dbReference type="Gene3D" id="3.60.20.10">
    <property type="entry name" value="Glutamine Phosphoribosylpyrophosphate, subunit 1, domain 1"/>
    <property type="match status" value="1"/>
</dbReference>
<dbReference type="PROSITE" id="PS51278">
    <property type="entry name" value="GATASE_TYPE_2"/>
    <property type="match status" value="1"/>
</dbReference>
<accession>A0ABU6K4P1</accession>
<evidence type="ECO:0000313" key="3">
    <source>
        <dbReference type="EMBL" id="MEC5386882.1"/>
    </source>
</evidence>
<dbReference type="InterPro" id="IPR026869">
    <property type="entry name" value="EgtC-like"/>
</dbReference>
<protein>
    <submittedName>
        <fullName evidence="3">Class II glutamine amidotransferase</fullName>
        <ecNumber evidence="3">2.4.2.-</ecNumber>
    </submittedName>
</protein>
<keyword evidence="4" id="KW-1185">Reference proteome</keyword>
<dbReference type="EMBL" id="JAYXHS010000002">
    <property type="protein sequence ID" value="MEC5386882.1"/>
    <property type="molecule type" value="Genomic_DNA"/>
</dbReference>
<dbReference type="GO" id="GO:0016757">
    <property type="term" value="F:glycosyltransferase activity"/>
    <property type="evidence" value="ECO:0007669"/>
    <property type="project" value="UniProtKB-KW"/>
</dbReference>